<dbReference type="Proteomes" id="UP000652761">
    <property type="component" value="Unassembled WGS sequence"/>
</dbReference>
<name>A0A843XP05_COLES</name>
<dbReference type="AlphaFoldDB" id="A0A843XP05"/>
<evidence type="ECO:0000313" key="2">
    <source>
        <dbReference type="Proteomes" id="UP000652761"/>
    </source>
</evidence>
<reference evidence="1" key="1">
    <citation type="submission" date="2017-07" db="EMBL/GenBank/DDBJ databases">
        <title>Taro Niue Genome Assembly and Annotation.</title>
        <authorList>
            <person name="Atibalentja N."/>
            <person name="Keating K."/>
            <person name="Fields C.J."/>
        </authorList>
    </citation>
    <scope>NUCLEOTIDE SEQUENCE</scope>
    <source>
        <strain evidence="1">Niue_2</strain>
        <tissue evidence="1">Leaf</tissue>
    </source>
</reference>
<sequence>MLIPKGVTGFKVQPARRLRTYAKAKKTYGGLDKDFLVQSGVFSVESPARYGRDARIGRDKLNRSLG</sequence>
<accession>A0A843XP05</accession>
<organism evidence="1 2">
    <name type="scientific">Colocasia esculenta</name>
    <name type="common">Wild taro</name>
    <name type="synonym">Arum esculentum</name>
    <dbReference type="NCBI Taxonomy" id="4460"/>
    <lineage>
        <taxon>Eukaryota</taxon>
        <taxon>Viridiplantae</taxon>
        <taxon>Streptophyta</taxon>
        <taxon>Embryophyta</taxon>
        <taxon>Tracheophyta</taxon>
        <taxon>Spermatophyta</taxon>
        <taxon>Magnoliopsida</taxon>
        <taxon>Liliopsida</taxon>
        <taxon>Araceae</taxon>
        <taxon>Aroideae</taxon>
        <taxon>Colocasieae</taxon>
        <taxon>Colocasia</taxon>
    </lineage>
</organism>
<protein>
    <submittedName>
        <fullName evidence="1">Uncharacterized protein</fullName>
    </submittedName>
</protein>
<comment type="caution">
    <text evidence="1">The sequence shown here is derived from an EMBL/GenBank/DDBJ whole genome shotgun (WGS) entry which is preliminary data.</text>
</comment>
<proteinExistence type="predicted"/>
<evidence type="ECO:0000313" key="1">
    <source>
        <dbReference type="EMBL" id="MQM20902.1"/>
    </source>
</evidence>
<dbReference type="EMBL" id="NMUH01010350">
    <property type="protein sequence ID" value="MQM20902.1"/>
    <property type="molecule type" value="Genomic_DNA"/>
</dbReference>
<gene>
    <name evidence="1" type="ORF">Taro_053932</name>
</gene>
<keyword evidence="2" id="KW-1185">Reference proteome</keyword>